<reference evidence="8 9" key="1">
    <citation type="journal article" date="2023" name="Plant Dis.">
        <title>First Report of Diplodia intermedia Causing Canker and Dieback Diseases on Apple Trees in Canada.</title>
        <authorList>
            <person name="Ellouze W."/>
            <person name="Ilyukhin E."/>
            <person name="Sulman M."/>
            <person name="Ali S."/>
        </authorList>
    </citation>
    <scope>NUCLEOTIDE SEQUENCE [LARGE SCALE GENOMIC DNA]</scope>
    <source>
        <strain evidence="8 9">M45-28</strain>
    </source>
</reference>
<dbReference type="Pfam" id="PF20684">
    <property type="entry name" value="Fung_rhodopsin"/>
    <property type="match status" value="1"/>
</dbReference>
<organism evidence="8 9">
    <name type="scientific">Diplodia intermedia</name>
    <dbReference type="NCBI Taxonomy" id="856260"/>
    <lineage>
        <taxon>Eukaryota</taxon>
        <taxon>Fungi</taxon>
        <taxon>Dikarya</taxon>
        <taxon>Ascomycota</taxon>
        <taxon>Pezizomycotina</taxon>
        <taxon>Dothideomycetes</taxon>
        <taxon>Dothideomycetes incertae sedis</taxon>
        <taxon>Botryosphaeriales</taxon>
        <taxon>Botryosphaeriaceae</taxon>
        <taxon>Diplodia</taxon>
    </lineage>
</organism>
<protein>
    <recommendedName>
        <fullName evidence="7">Rhodopsin domain-containing protein</fullName>
    </recommendedName>
</protein>
<evidence type="ECO:0000256" key="2">
    <source>
        <dbReference type="ARBA" id="ARBA00022692"/>
    </source>
</evidence>
<dbReference type="EMBL" id="JAKEKT020000127">
    <property type="protein sequence ID" value="KAL1634661.1"/>
    <property type="molecule type" value="Genomic_DNA"/>
</dbReference>
<gene>
    <name evidence="8" type="ORF">SLS58_010560</name>
</gene>
<feature type="non-terminal residue" evidence="8">
    <location>
        <position position="76"/>
    </location>
</feature>
<proteinExistence type="inferred from homology"/>
<dbReference type="PANTHER" id="PTHR33048">
    <property type="entry name" value="PTH11-LIKE INTEGRAL MEMBRANE PROTEIN (AFU_ORTHOLOGUE AFUA_5G11245)"/>
    <property type="match status" value="1"/>
</dbReference>
<dbReference type="PANTHER" id="PTHR33048:SF31">
    <property type="entry name" value="INTEGRAL MEMBRANE PROTEIN"/>
    <property type="match status" value="1"/>
</dbReference>
<dbReference type="InterPro" id="IPR052337">
    <property type="entry name" value="SAT4-like"/>
</dbReference>
<evidence type="ECO:0000256" key="1">
    <source>
        <dbReference type="ARBA" id="ARBA00004141"/>
    </source>
</evidence>
<evidence type="ECO:0000256" key="4">
    <source>
        <dbReference type="ARBA" id="ARBA00023136"/>
    </source>
</evidence>
<keyword evidence="4 6" id="KW-0472">Membrane</keyword>
<comment type="subcellular location">
    <subcellularLocation>
        <location evidence="1">Membrane</location>
        <topology evidence="1">Multi-pass membrane protein</topology>
    </subcellularLocation>
</comment>
<comment type="similarity">
    <text evidence="5">Belongs to the SAT4 family.</text>
</comment>
<accession>A0ABR3T5Q5</accession>
<evidence type="ECO:0000259" key="7">
    <source>
        <dbReference type="Pfam" id="PF20684"/>
    </source>
</evidence>
<keyword evidence="9" id="KW-1185">Reference proteome</keyword>
<evidence type="ECO:0000313" key="9">
    <source>
        <dbReference type="Proteomes" id="UP001521184"/>
    </source>
</evidence>
<dbReference type="InterPro" id="IPR049326">
    <property type="entry name" value="Rhodopsin_dom_fungi"/>
</dbReference>
<keyword evidence="2 6" id="KW-0812">Transmembrane</keyword>
<feature type="domain" description="Rhodopsin" evidence="7">
    <location>
        <begin position="3"/>
        <end position="76"/>
    </location>
</feature>
<dbReference type="Proteomes" id="UP001521184">
    <property type="component" value="Unassembled WGS sequence"/>
</dbReference>
<feature type="transmembrane region" description="Helical" evidence="6">
    <location>
        <begin position="6"/>
        <end position="23"/>
    </location>
</feature>
<sequence length="76" mass="8466">MTVTVTSILSDVIICSLPIPLLWHVQINRYSKLAAGFLLSLGMFATICAIVRLAYTLALASKEDYLYHIYGVTVWC</sequence>
<keyword evidence="3 6" id="KW-1133">Transmembrane helix</keyword>
<feature type="transmembrane region" description="Helical" evidence="6">
    <location>
        <begin position="35"/>
        <end position="55"/>
    </location>
</feature>
<evidence type="ECO:0000313" key="8">
    <source>
        <dbReference type="EMBL" id="KAL1634661.1"/>
    </source>
</evidence>
<evidence type="ECO:0000256" key="3">
    <source>
        <dbReference type="ARBA" id="ARBA00022989"/>
    </source>
</evidence>
<comment type="caution">
    <text evidence="8">The sequence shown here is derived from an EMBL/GenBank/DDBJ whole genome shotgun (WGS) entry which is preliminary data.</text>
</comment>
<name>A0ABR3T5Q5_9PEZI</name>
<evidence type="ECO:0000256" key="6">
    <source>
        <dbReference type="SAM" id="Phobius"/>
    </source>
</evidence>
<evidence type="ECO:0000256" key="5">
    <source>
        <dbReference type="ARBA" id="ARBA00038359"/>
    </source>
</evidence>